<feature type="domain" description="RNA polymerase sigma factor 70 region 4 type 2" evidence="6">
    <location>
        <begin position="114"/>
        <end position="165"/>
    </location>
</feature>
<keyword evidence="8" id="KW-1185">Reference proteome</keyword>
<dbReference type="Gene3D" id="1.10.1740.10">
    <property type="match status" value="1"/>
</dbReference>
<reference evidence="7 8" key="1">
    <citation type="submission" date="2022-05" db="EMBL/GenBank/DDBJ databases">
        <title>Genome Sequencing of Bee-Associated Microbes.</title>
        <authorList>
            <person name="Dunlap C."/>
        </authorList>
    </citation>
    <scope>NUCLEOTIDE SEQUENCE [LARGE SCALE GENOMIC DNA]</scope>
    <source>
        <strain evidence="7 8">NRRL B-04010</strain>
    </source>
</reference>
<gene>
    <name evidence="7" type="ORF">M5X12_26015</name>
</gene>
<organism evidence="7 8">
    <name type="scientific">Paenibacillus alvei</name>
    <name type="common">Bacillus alvei</name>
    <dbReference type="NCBI Taxonomy" id="44250"/>
    <lineage>
        <taxon>Bacteria</taxon>
        <taxon>Bacillati</taxon>
        <taxon>Bacillota</taxon>
        <taxon>Bacilli</taxon>
        <taxon>Bacillales</taxon>
        <taxon>Paenibacillaceae</taxon>
        <taxon>Paenibacillus</taxon>
    </lineage>
</organism>
<dbReference type="Gene3D" id="1.10.10.10">
    <property type="entry name" value="Winged helix-like DNA-binding domain superfamily/Winged helix DNA-binding domain"/>
    <property type="match status" value="1"/>
</dbReference>
<dbReference type="CDD" id="cd06171">
    <property type="entry name" value="Sigma70_r4"/>
    <property type="match status" value="1"/>
</dbReference>
<dbReference type="Proteomes" id="UP001527181">
    <property type="component" value="Unassembled WGS sequence"/>
</dbReference>
<evidence type="ECO:0000256" key="2">
    <source>
        <dbReference type="ARBA" id="ARBA00023015"/>
    </source>
</evidence>
<evidence type="ECO:0000259" key="6">
    <source>
        <dbReference type="Pfam" id="PF08281"/>
    </source>
</evidence>
<comment type="similarity">
    <text evidence="1">Belongs to the sigma-70 factor family. ECF subfamily.</text>
</comment>
<dbReference type="Pfam" id="PF08281">
    <property type="entry name" value="Sigma70_r4_2"/>
    <property type="match status" value="1"/>
</dbReference>
<accession>A0ABT4H4T7</accession>
<feature type="domain" description="RNA polymerase sigma-70 region 2" evidence="5">
    <location>
        <begin position="25"/>
        <end position="90"/>
    </location>
</feature>
<dbReference type="SUPFAM" id="SSF88659">
    <property type="entry name" value="Sigma3 and sigma4 domains of RNA polymerase sigma factors"/>
    <property type="match status" value="1"/>
</dbReference>
<dbReference type="PANTHER" id="PTHR43133:SF51">
    <property type="entry name" value="RNA POLYMERASE SIGMA FACTOR"/>
    <property type="match status" value="1"/>
</dbReference>
<evidence type="ECO:0000313" key="8">
    <source>
        <dbReference type="Proteomes" id="UP001527181"/>
    </source>
</evidence>
<dbReference type="InterPro" id="IPR013249">
    <property type="entry name" value="RNA_pol_sigma70_r4_t2"/>
</dbReference>
<dbReference type="SUPFAM" id="SSF88946">
    <property type="entry name" value="Sigma2 domain of RNA polymerase sigma factors"/>
    <property type="match status" value="1"/>
</dbReference>
<evidence type="ECO:0000256" key="1">
    <source>
        <dbReference type="ARBA" id="ARBA00010641"/>
    </source>
</evidence>
<dbReference type="InterPro" id="IPR013324">
    <property type="entry name" value="RNA_pol_sigma_r3/r4-like"/>
</dbReference>
<evidence type="ECO:0000256" key="3">
    <source>
        <dbReference type="ARBA" id="ARBA00023082"/>
    </source>
</evidence>
<dbReference type="InterPro" id="IPR039425">
    <property type="entry name" value="RNA_pol_sigma-70-like"/>
</dbReference>
<dbReference type="InterPro" id="IPR036388">
    <property type="entry name" value="WH-like_DNA-bd_sf"/>
</dbReference>
<evidence type="ECO:0000256" key="4">
    <source>
        <dbReference type="ARBA" id="ARBA00023163"/>
    </source>
</evidence>
<keyword evidence="2" id="KW-0805">Transcription regulation</keyword>
<protein>
    <submittedName>
        <fullName evidence="7">Sigma-70 family RNA polymerase sigma factor</fullName>
    </submittedName>
</protein>
<proteinExistence type="inferred from homology"/>
<dbReference type="InterPro" id="IPR014284">
    <property type="entry name" value="RNA_pol_sigma-70_dom"/>
</dbReference>
<dbReference type="NCBIfam" id="TIGR02937">
    <property type="entry name" value="sigma70-ECF"/>
    <property type="match status" value="1"/>
</dbReference>
<dbReference type="Pfam" id="PF04542">
    <property type="entry name" value="Sigma70_r2"/>
    <property type="match status" value="1"/>
</dbReference>
<evidence type="ECO:0000313" key="7">
    <source>
        <dbReference type="EMBL" id="MCY9763970.1"/>
    </source>
</evidence>
<dbReference type="InterPro" id="IPR013325">
    <property type="entry name" value="RNA_pol_sigma_r2"/>
</dbReference>
<name>A0ABT4H4T7_PAEAL</name>
<keyword evidence="4" id="KW-0804">Transcription</keyword>
<sequence>MNVLTVDEVRLAQQGDCEAFIRLITGMERSLYRVARSILKRDEDCADVIQEAIFKAFRAIHTLREPAYFQTWMFRILMNECHQLVNKQKRVVVMADLPMKSATAADDEHIEYLDLIAEIDRLEDNHRIVISLHYFEDMSVKDIAELLDTSEGTIKSRLHRARATLAKVMDNPFERKGDYETC</sequence>
<comment type="caution">
    <text evidence="7">The sequence shown here is derived from an EMBL/GenBank/DDBJ whole genome shotgun (WGS) entry which is preliminary data.</text>
</comment>
<dbReference type="InterPro" id="IPR007627">
    <property type="entry name" value="RNA_pol_sigma70_r2"/>
</dbReference>
<evidence type="ECO:0000259" key="5">
    <source>
        <dbReference type="Pfam" id="PF04542"/>
    </source>
</evidence>
<dbReference type="EMBL" id="JAMDNP010000071">
    <property type="protein sequence ID" value="MCY9763970.1"/>
    <property type="molecule type" value="Genomic_DNA"/>
</dbReference>
<dbReference type="PANTHER" id="PTHR43133">
    <property type="entry name" value="RNA POLYMERASE ECF-TYPE SIGMA FACTO"/>
    <property type="match status" value="1"/>
</dbReference>
<keyword evidence="3" id="KW-0731">Sigma factor</keyword>